<dbReference type="HOGENOM" id="CLU_067643_0_0_1"/>
<evidence type="ECO:0000256" key="1">
    <source>
        <dbReference type="ARBA" id="ARBA00004123"/>
    </source>
</evidence>
<gene>
    <name evidence="10" type="ORF">PSEUBRA_SCAF21g03408</name>
</gene>
<dbReference type="GO" id="GO:0000786">
    <property type="term" value="C:nucleosome"/>
    <property type="evidence" value="ECO:0007669"/>
    <property type="project" value="UniProtKB-KW"/>
</dbReference>
<evidence type="ECO:0000256" key="7">
    <source>
        <dbReference type="ARBA" id="ARBA00023269"/>
    </source>
</evidence>
<evidence type="ECO:0000256" key="5">
    <source>
        <dbReference type="ARBA" id="ARBA00023125"/>
    </source>
</evidence>
<reference evidence="11" key="1">
    <citation type="journal article" date="2013" name="Genome Announc.">
        <title>Draft genome sequence of Pseudozyma brasiliensis sp. nov. strain GHG001, a high producer of endo-1,4-xylanase isolated from an insect pest of sugarcane.</title>
        <authorList>
            <person name="Oliveira J.V.D.C."/>
            <person name="dos Santos R.A.C."/>
            <person name="Borges T.A."/>
            <person name="Riano-Pachon D.M."/>
            <person name="Goldman G.H."/>
        </authorList>
    </citation>
    <scope>NUCLEOTIDE SEQUENCE [LARGE SCALE GENOMIC DNA]</scope>
    <source>
        <strain evidence="11">GHG001</strain>
    </source>
</reference>
<dbReference type="InterPro" id="IPR013924">
    <property type="entry name" value="RNase_H2_suC"/>
</dbReference>
<feature type="compositionally biased region" description="Acidic residues" evidence="9">
    <location>
        <begin position="137"/>
        <end position="155"/>
    </location>
</feature>
<dbReference type="SMART" id="SM00417">
    <property type="entry name" value="H4"/>
    <property type="match status" value="1"/>
</dbReference>
<organism evidence="10 11">
    <name type="scientific">Kalmanozyma brasiliensis (strain GHG001)</name>
    <name type="common">Yeast</name>
    <name type="synonym">Pseudozyma brasiliensis</name>
    <dbReference type="NCBI Taxonomy" id="1365824"/>
    <lineage>
        <taxon>Eukaryota</taxon>
        <taxon>Fungi</taxon>
        <taxon>Dikarya</taxon>
        <taxon>Basidiomycota</taxon>
        <taxon>Ustilaginomycotina</taxon>
        <taxon>Ustilaginomycetes</taxon>
        <taxon>Ustilaginales</taxon>
        <taxon>Ustilaginaceae</taxon>
        <taxon>Kalmanozyma</taxon>
    </lineage>
</organism>
<feature type="non-terminal residue" evidence="10">
    <location>
        <position position="381"/>
    </location>
</feature>
<keyword evidence="7 8" id="KW-0544">Nucleosome core</keyword>
<comment type="subcellular location">
    <subcellularLocation>
        <location evidence="2">Chromosome</location>
    </subcellularLocation>
    <subcellularLocation>
        <location evidence="1">Nucleus</location>
    </subcellularLocation>
</comment>
<keyword evidence="5 8" id="KW-0238">DNA-binding</keyword>
<dbReference type="OrthoDB" id="2532770at2759"/>
<dbReference type="CDD" id="cd09271">
    <property type="entry name" value="RNase_H2-C"/>
    <property type="match status" value="1"/>
</dbReference>
<evidence type="ECO:0000256" key="9">
    <source>
        <dbReference type="SAM" id="MobiDB-lite"/>
    </source>
</evidence>
<dbReference type="GO" id="GO:0006401">
    <property type="term" value="P:RNA catabolic process"/>
    <property type="evidence" value="ECO:0007669"/>
    <property type="project" value="InterPro"/>
</dbReference>
<dbReference type="Gene3D" id="1.10.20.10">
    <property type="entry name" value="Histone, subunit A"/>
    <property type="match status" value="1"/>
</dbReference>
<evidence type="ECO:0000313" key="10">
    <source>
        <dbReference type="EMBL" id="EST07175.1"/>
    </source>
</evidence>
<comment type="similarity">
    <text evidence="3 8">Belongs to the histone H4 family.</text>
</comment>
<dbReference type="GO" id="GO:0005634">
    <property type="term" value="C:nucleus"/>
    <property type="evidence" value="ECO:0007669"/>
    <property type="project" value="UniProtKB-SubCell"/>
</dbReference>
<comment type="function">
    <text evidence="8">Core component of nucleosome. Nucleosomes wrap and compact DNA into chromatin, limiting DNA accessibility to the cellular machineries which require DNA as a template. Histones thereby play a central role in transcription regulation, DNA repair, DNA replication and chromosomal stability. DNA accessibility is regulated via a complex set of post-translational modifications of histones, also called histone code, and nucleosome remodeling.</text>
</comment>
<evidence type="ECO:0000256" key="8">
    <source>
        <dbReference type="RuleBase" id="RU000528"/>
    </source>
</evidence>
<dbReference type="STRING" id="1365824.V5EPZ2"/>
<feature type="compositionally biased region" description="Low complexity" evidence="9">
    <location>
        <begin position="90"/>
        <end position="104"/>
    </location>
</feature>
<dbReference type="EMBL" id="KI545864">
    <property type="protein sequence ID" value="EST07175.1"/>
    <property type="molecule type" value="Genomic_DNA"/>
</dbReference>
<dbReference type="AlphaFoldDB" id="V5EPZ2"/>
<dbReference type="GO" id="GO:0003677">
    <property type="term" value="F:DNA binding"/>
    <property type="evidence" value="ECO:0007669"/>
    <property type="project" value="UniProtKB-KW"/>
</dbReference>
<dbReference type="GO" id="GO:0046982">
    <property type="term" value="F:protein heterodimerization activity"/>
    <property type="evidence" value="ECO:0007669"/>
    <property type="project" value="InterPro"/>
</dbReference>
<dbReference type="GO" id="GO:0032299">
    <property type="term" value="C:ribonuclease H2 complex"/>
    <property type="evidence" value="ECO:0007669"/>
    <property type="project" value="InterPro"/>
</dbReference>
<dbReference type="eggNOG" id="KOG3467">
    <property type="taxonomic scope" value="Eukaryota"/>
</dbReference>
<dbReference type="Gene3D" id="2.40.128.680">
    <property type="match status" value="1"/>
</dbReference>
<feature type="compositionally biased region" description="Basic and acidic residues" evidence="9">
    <location>
        <begin position="105"/>
        <end position="116"/>
    </location>
</feature>
<keyword evidence="11" id="KW-1185">Reference proteome</keyword>
<dbReference type="SUPFAM" id="SSF47113">
    <property type="entry name" value="Histone-fold"/>
    <property type="match status" value="1"/>
</dbReference>
<dbReference type="InterPro" id="IPR009072">
    <property type="entry name" value="Histone-fold"/>
</dbReference>
<keyword evidence="6 8" id="KW-0539">Nucleus</keyword>
<dbReference type="OMA" id="GPIDKGD"/>
<evidence type="ECO:0000313" key="11">
    <source>
        <dbReference type="Proteomes" id="UP000019377"/>
    </source>
</evidence>
<protein>
    <recommendedName>
        <fullName evidence="8">Histone H4</fullName>
    </recommendedName>
</protein>
<accession>V5EPZ2</accession>
<feature type="region of interest" description="Disordered" evidence="9">
    <location>
        <begin position="90"/>
        <end position="168"/>
    </location>
</feature>
<dbReference type="PRINTS" id="PR00623">
    <property type="entry name" value="HISTONEH4"/>
</dbReference>
<proteinExistence type="inferred from homology"/>
<dbReference type="Proteomes" id="UP000019377">
    <property type="component" value="Unassembled WGS sequence"/>
</dbReference>
<dbReference type="InterPro" id="IPR001951">
    <property type="entry name" value="Histone_H4"/>
</dbReference>
<dbReference type="GO" id="GO:0030527">
    <property type="term" value="F:structural constituent of chromatin"/>
    <property type="evidence" value="ECO:0007669"/>
    <property type="project" value="InterPro"/>
</dbReference>
<evidence type="ECO:0000256" key="6">
    <source>
        <dbReference type="ARBA" id="ARBA00023242"/>
    </source>
</evidence>
<evidence type="ECO:0000256" key="3">
    <source>
        <dbReference type="ARBA" id="ARBA00006564"/>
    </source>
</evidence>
<dbReference type="Pfam" id="PF08615">
    <property type="entry name" value="RNase_H2_suC"/>
    <property type="match status" value="1"/>
</dbReference>
<comment type="subunit">
    <text evidence="8">The nucleosome is a histone octamer containing two molecules each of H2A, H2B, H3 and H4 assembled in one H3-H4 heterotetramer and two H2A-H2B heterodimers. The octamer wraps approximately 147 bp of DNA.</text>
</comment>
<dbReference type="GeneID" id="27419090"/>
<name>V5EPZ2_KALBG</name>
<dbReference type="PANTHER" id="PTHR10484">
    <property type="entry name" value="HISTONE H4"/>
    <property type="match status" value="1"/>
</dbReference>
<sequence length="381" mass="42509">MTSEAVHILPPPISITFGTADLPQCSANLMPFHIDYDGPAPVDSFLVRRSASDEEESFISAFRGRAVQSTPLPLPHGFVAKVVEVSQVAGSSSGSSRGAAADSEAAQHRAEEDRERERKRRRIAHQAPAQQQKFSMDSDEEDEDEGQSPAEDEYEPAPPQEEAERAPAAVELTEQKASEGPTIHIEPIAQVASDQLTIWGPDGPIDKGDDTFFRTIGEWYSVVAPLVRLNLPPSPRRCRARRLAKLVFEPALMLTLQRFVLYSCTGDPHRITCWAPRQSQSVKCLPGQTSGRAARATRRYRAQRTALERITKGSLRRLARRGGVQRIAGTVYEESRFILRDFLTQAIRDAVVYAQHCNRKTIFTMDVIYALKLQGRTLYHF</sequence>
<keyword evidence="4 8" id="KW-0158">Chromosome</keyword>
<evidence type="ECO:0000256" key="2">
    <source>
        <dbReference type="ARBA" id="ARBA00004286"/>
    </source>
</evidence>
<evidence type="ECO:0000256" key="4">
    <source>
        <dbReference type="ARBA" id="ARBA00022454"/>
    </source>
</evidence>
<dbReference type="CDD" id="cd22912">
    <property type="entry name" value="HFD_H4"/>
    <property type="match status" value="1"/>
</dbReference>